<evidence type="ECO:0000256" key="5">
    <source>
        <dbReference type="ARBA" id="ARBA00022801"/>
    </source>
</evidence>
<dbReference type="PROSITE" id="PS51368">
    <property type="entry name" value="UREASE_3"/>
    <property type="match status" value="1"/>
</dbReference>
<dbReference type="InterPro" id="IPR011059">
    <property type="entry name" value="Metal-dep_hydrolase_composite"/>
</dbReference>
<dbReference type="InterPro" id="IPR006680">
    <property type="entry name" value="Amidohydro-rel"/>
</dbReference>
<feature type="domain" description="Urease" evidence="7">
    <location>
        <begin position="324"/>
        <end position="373"/>
    </location>
</feature>
<evidence type="ECO:0000256" key="6">
    <source>
        <dbReference type="PROSITE-ProRule" id="PRU00700"/>
    </source>
</evidence>
<reference evidence="8" key="1">
    <citation type="journal article" date="2008" name="Nature">
        <title>The amphioxus genome and the evolution of the chordate karyotype.</title>
        <authorList>
            <consortium name="US DOE Joint Genome Institute (JGI-PGF)"/>
            <person name="Putnam N.H."/>
            <person name="Butts T."/>
            <person name="Ferrier D.E.K."/>
            <person name="Furlong R.F."/>
            <person name="Hellsten U."/>
            <person name="Kawashima T."/>
            <person name="Robinson-Rechavi M."/>
            <person name="Shoguchi E."/>
            <person name="Terry A."/>
            <person name="Yu J.-K."/>
            <person name="Benito-Gutierrez E.L."/>
            <person name="Dubchak I."/>
            <person name="Garcia-Fernandez J."/>
            <person name="Gibson-Brown J.J."/>
            <person name="Grigoriev I.V."/>
            <person name="Horton A.C."/>
            <person name="de Jong P.J."/>
            <person name="Jurka J."/>
            <person name="Kapitonov V.V."/>
            <person name="Kohara Y."/>
            <person name="Kuroki Y."/>
            <person name="Lindquist E."/>
            <person name="Lucas S."/>
            <person name="Osoegawa K."/>
            <person name="Pennacchio L.A."/>
            <person name="Salamov A.A."/>
            <person name="Satou Y."/>
            <person name="Sauka-Spengler T."/>
            <person name="Schmutz J."/>
            <person name="Shin-I T."/>
            <person name="Toyoda A."/>
            <person name="Bronner-Fraser M."/>
            <person name="Fujiyama A."/>
            <person name="Holland L.Z."/>
            <person name="Holland P.W.H."/>
            <person name="Satoh N."/>
            <person name="Rokhsar D.S."/>
        </authorList>
    </citation>
    <scope>NUCLEOTIDE SEQUENCE [LARGE SCALE GENOMIC DNA]</scope>
    <source>
        <strain evidence="8">S238N-H82</strain>
        <tissue evidence="8">Testes</tissue>
    </source>
</reference>
<dbReference type="InterPro" id="IPR002019">
    <property type="entry name" value="Urease_beta-like"/>
</dbReference>
<dbReference type="NCBIfam" id="TIGR00192">
    <property type="entry name" value="urease_beta"/>
    <property type="match status" value="1"/>
</dbReference>
<evidence type="ECO:0000313" key="8">
    <source>
        <dbReference type="EMBL" id="EEN47888.1"/>
    </source>
</evidence>
<dbReference type="CDD" id="cd00407">
    <property type="entry name" value="Urease_beta"/>
    <property type="match status" value="1"/>
</dbReference>
<comment type="pathway">
    <text evidence="1">Nitrogen metabolism; urea degradation; CO(2) and NH(3) from urea (urease route): step 1/1.</text>
</comment>
<dbReference type="UniPathway" id="UPA00258">
    <property type="reaction ID" value="UER00370"/>
</dbReference>
<evidence type="ECO:0000256" key="1">
    <source>
        <dbReference type="ARBA" id="ARBA00004897"/>
    </source>
</evidence>
<dbReference type="FunFam" id="2.10.150.10:FF:000001">
    <property type="entry name" value="Urease subunit beta"/>
    <property type="match status" value="1"/>
</dbReference>
<dbReference type="GO" id="GO:0043419">
    <property type="term" value="P:urea catabolic process"/>
    <property type="evidence" value="ECO:0007669"/>
    <property type="project" value="UniProtKB-UniPathway"/>
</dbReference>
<dbReference type="SUPFAM" id="SSF51338">
    <property type="entry name" value="Composite domain of metallo-dependent hydrolases"/>
    <property type="match status" value="1"/>
</dbReference>
<dbReference type="NCBIfam" id="NF009682">
    <property type="entry name" value="PRK13203.1"/>
    <property type="match status" value="1"/>
</dbReference>
<dbReference type="Pfam" id="PF00699">
    <property type="entry name" value="Urease_beta"/>
    <property type="match status" value="1"/>
</dbReference>
<protein>
    <recommendedName>
        <fullName evidence="2">urease</fullName>
        <ecNumber evidence="2">3.5.1.5</ecNumber>
    </recommendedName>
</protein>
<dbReference type="InterPro" id="IPR036461">
    <property type="entry name" value="Urease_betasu_sf"/>
</dbReference>
<organism>
    <name type="scientific">Branchiostoma floridae</name>
    <name type="common">Florida lancelet</name>
    <name type="synonym">Amphioxus</name>
    <dbReference type="NCBI Taxonomy" id="7739"/>
    <lineage>
        <taxon>Eukaryota</taxon>
        <taxon>Metazoa</taxon>
        <taxon>Chordata</taxon>
        <taxon>Cephalochordata</taxon>
        <taxon>Leptocardii</taxon>
        <taxon>Amphioxiformes</taxon>
        <taxon>Branchiostomatidae</taxon>
        <taxon>Branchiostoma</taxon>
    </lineage>
</organism>
<keyword evidence="3" id="KW-0533">Nickel</keyword>
<evidence type="ECO:0000256" key="2">
    <source>
        <dbReference type="ARBA" id="ARBA00012934"/>
    </source>
</evidence>
<dbReference type="Gene3D" id="2.10.150.10">
    <property type="entry name" value="Urease, beta subunit"/>
    <property type="match status" value="1"/>
</dbReference>
<keyword evidence="4" id="KW-0479">Metal-binding</keyword>
<dbReference type="InterPro" id="IPR011612">
    <property type="entry name" value="Urease_alpha_N_dom"/>
</dbReference>
<proteinExistence type="inferred from homology"/>
<gene>
    <name evidence="8" type="ORF">BRAFLDRAFT_89392</name>
</gene>
<name>C3ZHU4_BRAFL</name>
<dbReference type="eggNOG" id="ENOG502QPKB">
    <property type="taxonomic scope" value="Eukaryota"/>
</dbReference>
<dbReference type="SUPFAM" id="SSF51278">
    <property type="entry name" value="Urease, beta-subunit"/>
    <property type="match status" value="1"/>
</dbReference>
<dbReference type="InterPro" id="IPR029754">
    <property type="entry name" value="Urease_Ni-bd"/>
</dbReference>
<dbReference type="MEROPS" id="M38.982"/>
<dbReference type="AlphaFoldDB" id="C3ZHU4"/>
<evidence type="ECO:0000256" key="3">
    <source>
        <dbReference type="ARBA" id="ARBA00022596"/>
    </source>
</evidence>
<dbReference type="Pfam" id="PF01979">
    <property type="entry name" value="Amidohydro_1"/>
    <property type="match status" value="1"/>
</dbReference>
<dbReference type="HAMAP" id="MF_01954">
    <property type="entry name" value="Urease_beta"/>
    <property type="match status" value="1"/>
</dbReference>
<dbReference type="STRING" id="7739.C3ZHU4"/>
<evidence type="ECO:0000256" key="4">
    <source>
        <dbReference type="ARBA" id="ARBA00022723"/>
    </source>
</evidence>
<dbReference type="InterPro" id="IPR017951">
    <property type="entry name" value="Urease_asu_c"/>
</dbReference>
<dbReference type="GO" id="GO:0035550">
    <property type="term" value="C:urease complex"/>
    <property type="evidence" value="ECO:0007669"/>
    <property type="project" value="InterPro"/>
</dbReference>
<dbReference type="PANTHER" id="PTHR33569:SF1">
    <property type="entry name" value="UREASE"/>
    <property type="match status" value="1"/>
</dbReference>
<comment type="caution">
    <text evidence="6">Lacks conserved residue(s) required for the propagation of feature annotation.</text>
</comment>
<dbReference type="Gene3D" id="2.30.40.10">
    <property type="entry name" value="Urease, subunit C, domain 1"/>
    <property type="match status" value="1"/>
</dbReference>
<dbReference type="Pfam" id="PF00449">
    <property type="entry name" value="Urease_alpha"/>
    <property type="match status" value="1"/>
</dbReference>
<dbReference type="GO" id="GO:0016151">
    <property type="term" value="F:nickel cation binding"/>
    <property type="evidence" value="ECO:0007669"/>
    <property type="project" value="InterPro"/>
</dbReference>
<dbReference type="GO" id="GO:0009039">
    <property type="term" value="F:urease activity"/>
    <property type="evidence" value="ECO:0007669"/>
    <property type="project" value="UniProtKB-EC"/>
</dbReference>
<dbReference type="PANTHER" id="PTHR33569">
    <property type="entry name" value="UREASE"/>
    <property type="match status" value="1"/>
</dbReference>
<accession>C3ZHU4</accession>
<dbReference type="EMBL" id="GG666624">
    <property type="protein sequence ID" value="EEN47888.1"/>
    <property type="molecule type" value="Genomic_DNA"/>
</dbReference>
<evidence type="ECO:0000259" key="7">
    <source>
        <dbReference type="PROSITE" id="PS51368"/>
    </source>
</evidence>
<dbReference type="PROSITE" id="PS01120">
    <property type="entry name" value="UREASE_1"/>
    <property type="match status" value="1"/>
</dbReference>
<dbReference type="InterPro" id="IPR050069">
    <property type="entry name" value="Urease_subunit"/>
</dbReference>
<dbReference type="EC" id="3.5.1.5" evidence="2"/>
<dbReference type="Gene3D" id="3.30.280.10">
    <property type="entry name" value="Urease, gamma-like subunit"/>
    <property type="match status" value="1"/>
</dbReference>
<keyword evidence="5" id="KW-0378">Hydrolase</keyword>
<sequence length="382" mass="40449">MPISIGVYEIINTLPPAPQVTVHQPIVLDDGNLELALYGSFLPIPDLSLFNGGNCLHVVPGQLYTENGDIEMNVGRKTANITVTSLCDRPIQVGSHYHFLEVNKFLQFDRTQAYGKRLNIPAGTAVRFEPGETREVQLVEIAGNSVIHGGNFLSDGKFDESKIAAILENIKSRGFAHKTQDANILKRPKTNLCVMPRHIYAHTYGPTTGDCVRLGDTSLIIEVEKDLTVYGDECKFGGGKVLREGMGQMAGVSAADALDTVITNALIVDAVTGIIKADVGIKDGMIVGIGKAGNPDVMANVNTNLICGATTEAIAGEGLILTAGALDAHVHFICPQLAREAVASGVTTMFGGGTGPATGSNATTCTPGPNHIKYAFLCDFLC</sequence>
<dbReference type="InterPro" id="IPR036463">
    <property type="entry name" value="Urease_gamma_sf"/>
</dbReference>
<dbReference type="InParanoid" id="C3ZHU4"/>